<reference evidence="2" key="1">
    <citation type="journal article" date="2019" name="Int. J. Syst. Evol. Microbiol.">
        <title>The Global Catalogue of Microorganisms (GCM) 10K type strain sequencing project: providing services to taxonomists for standard genome sequencing and annotation.</title>
        <authorList>
            <consortium name="The Broad Institute Genomics Platform"/>
            <consortium name="The Broad Institute Genome Sequencing Center for Infectious Disease"/>
            <person name="Wu L."/>
            <person name="Ma J."/>
        </authorList>
    </citation>
    <scope>NUCLEOTIDE SEQUENCE [LARGE SCALE GENOMIC DNA]</scope>
    <source>
        <strain evidence="2">JCM 13250</strain>
    </source>
</reference>
<keyword evidence="2" id="KW-1185">Reference proteome</keyword>
<evidence type="ECO:0008006" key="3">
    <source>
        <dbReference type="Google" id="ProtNLM"/>
    </source>
</evidence>
<dbReference type="InterPro" id="IPR016024">
    <property type="entry name" value="ARM-type_fold"/>
</dbReference>
<protein>
    <recommendedName>
        <fullName evidence="3">HEAT repeat domain-containing protein</fullName>
    </recommendedName>
</protein>
<comment type="caution">
    <text evidence="1">The sequence shown here is derived from an EMBL/GenBank/DDBJ whole genome shotgun (WGS) entry which is preliminary data.</text>
</comment>
<dbReference type="Gene3D" id="1.25.10.10">
    <property type="entry name" value="Leucine-rich Repeat Variant"/>
    <property type="match status" value="1"/>
</dbReference>
<dbReference type="EMBL" id="BAAALT010000078">
    <property type="protein sequence ID" value="GAA1805525.1"/>
    <property type="molecule type" value="Genomic_DNA"/>
</dbReference>
<dbReference type="InterPro" id="IPR011989">
    <property type="entry name" value="ARM-like"/>
</dbReference>
<dbReference type="RefSeq" id="WP_344131047.1">
    <property type="nucleotide sequence ID" value="NZ_BAAALT010000078.1"/>
</dbReference>
<dbReference type="SMART" id="SM00567">
    <property type="entry name" value="EZ_HEAT"/>
    <property type="match status" value="3"/>
</dbReference>
<proteinExistence type="predicted"/>
<dbReference type="Proteomes" id="UP001500218">
    <property type="component" value="Unassembled WGS sequence"/>
</dbReference>
<organism evidence="1 2">
    <name type="scientific">Luedemannella flava</name>
    <dbReference type="NCBI Taxonomy" id="349316"/>
    <lineage>
        <taxon>Bacteria</taxon>
        <taxon>Bacillati</taxon>
        <taxon>Actinomycetota</taxon>
        <taxon>Actinomycetes</taxon>
        <taxon>Micromonosporales</taxon>
        <taxon>Micromonosporaceae</taxon>
        <taxon>Luedemannella</taxon>
    </lineage>
</organism>
<name>A0ABN2M1N7_9ACTN</name>
<sequence>MDIDALVGQLASKVAGERKAAEEQLVAVGEAAIGPVLRVLCDESAPVEWHVSGAVLRRIGEPAFGPLVDAIAAAPTCEVARRCSWAFSGLDVADKAVYASAMPHPVARVREAAASALQLPKGAGEPYLPALAGLLDDPDDDVRRRAIWAIGEVGWAAVPLLRQIRRGGARKRRAALTTLADIGGWDALEEADQRAVTRLIEVKAAHEVPEPMHLCGTWYALPTTDQAAVLDAFELTRPTPVTMRLGGSAWNNDLHNWSSVAHLDCRRMYVSPALDGWTLVFGILPAVAHATDEDSEEVWRADAMSRSAALSGVFGEAHLYGASCGDGWTAWCIAKAGEVVRFYDVFDPDGQIGDGHPGEEGYLLPHVDAFPDDAFDGVPLGGDAFTERYLQVKRELNIPDEAHATTVAGRLSVDPSGLGPHTIVEGRGVIALTACGLAEGSTPGALRI</sequence>
<dbReference type="SUPFAM" id="SSF48371">
    <property type="entry name" value="ARM repeat"/>
    <property type="match status" value="1"/>
</dbReference>
<evidence type="ECO:0000313" key="1">
    <source>
        <dbReference type="EMBL" id="GAA1805525.1"/>
    </source>
</evidence>
<dbReference type="Pfam" id="PF13513">
    <property type="entry name" value="HEAT_EZ"/>
    <property type="match status" value="1"/>
</dbReference>
<dbReference type="InterPro" id="IPR004155">
    <property type="entry name" value="PBS_lyase_HEAT"/>
</dbReference>
<accession>A0ABN2M1N7</accession>
<gene>
    <name evidence="1" type="ORF">GCM10009682_29190</name>
</gene>
<evidence type="ECO:0000313" key="2">
    <source>
        <dbReference type="Proteomes" id="UP001500218"/>
    </source>
</evidence>